<dbReference type="EMBL" id="CP104562">
    <property type="protein sequence ID" value="UXH78786.1"/>
    <property type="molecule type" value="Genomic_DNA"/>
</dbReference>
<sequence>MAVTMLVLLSTASLAQPIPPTPRPLPPPADLTSVKGLGNADGTPLRLQQKWDGELTFEIAPMGQYVEGIAGQDGRSVSVQINARPLIRDALAEWTAAGLPLRAVSPGETPSLRIGYGTLALPSALGWTNVRGPVHEVTLSLRNIARKAVRLYGDMTRQGVIDSRQVSLNDFAAMLTSLTALHEIGHGLGLLHPDAPSGDELGARIVTLLGAIQHPLQPSIMIGDSQVFFTLAHQALGRPVGPGDIRLNQRDRIGARIMWNRNAAHLLILRQMQCALPSPSCIASQ</sequence>
<dbReference type="RefSeq" id="WP_261758617.1">
    <property type="nucleotide sequence ID" value="NZ_CP104562.2"/>
</dbReference>
<evidence type="ECO:0008006" key="5">
    <source>
        <dbReference type="Google" id="ProtNLM"/>
    </source>
</evidence>
<feature type="region of interest" description="Disordered" evidence="1">
    <location>
        <begin position="17"/>
        <end position="37"/>
    </location>
</feature>
<dbReference type="SUPFAM" id="SSF55486">
    <property type="entry name" value="Metalloproteases ('zincins'), catalytic domain"/>
    <property type="match status" value="1"/>
</dbReference>
<evidence type="ECO:0000256" key="2">
    <source>
        <dbReference type="SAM" id="SignalP"/>
    </source>
</evidence>
<feature type="signal peptide" evidence="2">
    <location>
        <begin position="1"/>
        <end position="15"/>
    </location>
</feature>
<keyword evidence="4" id="KW-1185">Reference proteome</keyword>
<dbReference type="Proteomes" id="UP001064933">
    <property type="component" value="Chromosome"/>
</dbReference>
<name>A0ABY6B3J4_9BURK</name>
<protein>
    <recommendedName>
        <fullName evidence="5">Peptidase M10 metallopeptidase domain-containing protein</fullName>
    </recommendedName>
</protein>
<reference evidence="3" key="1">
    <citation type="submission" date="2022-10" db="EMBL/GenBank/DDBJ databases">
        <title>Characterization and whole genome sequencing of a new Roseateles species, isolated from fresh water.</title>
        <authorList>
            <person name="Guliayeva D.Y."/>
            <person name="Akhremchuk A.E."/>
            <person name="Sikolenko M.A."/>
            <person name="Valentovich L.N."/>
            <person name="Sidarenka A.V."/>
        </authorList>
    </citation>
    <scope>NUCLEOTIDE SEQUENCE</scope>
    <source>
        <strain evidence="3">BIM B-1768</strain>
    </source>
</reference>
<dbReference type="Gene3D" id="3.40.390.10">
    <property type="entry name" value="Collagenase (Catalytic Domain)"/>
    <property type="match status" value="1"/>
</dbReference>
<feature type="chain" id="PRO_5047548357" description="Peptidase M10 metallopeptidase domain-containing protein" evidence="2">
    <location>
        <begin position="16"/>
        <end position="285"/>
    </location>
</feature>
<evidence type="ECO:0000313" key="4">
    <source>
        <dbReference type="Proteomes" id="UP001064933"/>
    </source>
</evidence>
<accession>A0ABY6B3J4</accession>
<feature type="compositionally biased region" description="Pro residues" evidence="1">
    <location>
        <begin position="17"/>
        <end position="29"/>
    </location>
</feature>
<keyword evidence="2" id="KW-0732">Signal</keyword>
<dbReference type="InterPro" id="IPR024079">
    <property type="entry name" value="MetalloPept_cat_dom_sf"/>
</dbReference>
<evidence type="ECO:0000313" key="3">
    <source>
        <dbReference type="EMBL" id="UXH78786.1"/>
    </source>
</evidence>
<proteinExistence type="predicted"/>
<organism evidence="3 4">
    <name type="scientific">Roseateles amylovorans</name>
    <dbReference type="NCBI Taxonomy" id="2978473"/>
    <lineage>
        <taxon>Bacteria</taxon>
        <taxon>Pseudomonadati</taxon>
        <taxon>Pseudomonadota</taxon>
        <taxon>Betaproteobacteria</taxon>
        <taxon>Burkholderiales</taxon>
        <taxon>Sphaerotilaceae</taxon>
        <taxon>Roseateles</taxon>
    </lineage>
</organism>
<gene>
    <name evidence="3" type="ORF">N4261_02270</name>
</gene>
<evidence type="ECO:0000256" key="1">
    <source>
        <dbReference type="SAM" id="MobiDB-lite"/>
    </source>
</evidence>